<dbReference type="Proteomes" id="UP001523234">
    <property type="component" value="Unassembled WGS sequence"/>
</dbReference>
<feature type="transmembrane region" description="Helical" evidence="1">
    <location>
        <begin position="29"/>
        <end position="48"/>
    </location>
</feature>
<organism evidence="3 4">
    <name type="scientific">Fructobacillus apis</name>
    <dbReference type="NCBI Taxonomy" id="2935017"/>
    <lineage>
        <taxon>Bacteria</taxon>
        <taxon>Bacillati</taxon>
        <taxon>Bacillota</taxon>
        <taxon>Bacilli</taxon>
        <taxon>Lactobacillales</taxon>
        <taxon>Lactobacillaceae</taxon>
        <taxon>Fructobacillus</taxon>
    </lineage>
</organism>
<keyword evidence="1" id="KW-0472">Membrane</keyword>
<feature type="transmembrane region" description="Helical" evidence="1">
    <location>
        <begin position="145"/>
        <end position="162"/>
    </location>
</feature>
<keyword evidence="1" id="KW-1133">Transmembrane helix</keyword>
<keyword evidence="1" id="KW-0812">Transmembrane</keyword>
<name>A0ABT0ZQD4_9LACO</name>
<reference evidence="3 4" key="1">
    <citation type="submission" date="2022-06" db="EMBL/GenBank/DDBJ databases">
        <title>Fructobacillus taiwanensis sp. nov., isolated from the honeybee.</title>
        <authorList>
            <person name="Chen Y.-S."/>
            <person name="Wang L.-T."/>
            <person name="Lee Y.-S."/>
            <person name="Chang Y.-C."/>
            <person name="Wu H.-C."/>
            <person name="Liao C.-Y."/>
            <person name="Chen W.-H."/>
            <person name="Deng J.-N."/>
            <person name="Wang Y.-H."/>
        </authorList>
    </citation>
    <scope>NUCLEOTIDE SEQUENCE [LARGE SCALE GENOMIC DNA]</scope>
    <source>
        <strain evidence="3 4">W13</strain>
    </source>
</reference>
<dbReference type="InterPro" id="IPR036938">
    <property type="entry name" value="PAP2/HPO_sf"/>
</dbReference>
<evidence type="ECO:0000256" key="1">
    <source>
        <dbReference type="SAM" id="Phobius"/>
    </source>
</evidence>
<evidence type="ECO:0000313" key="4">
    <source>
        <dbReference type="Proteomes" id="UP001523234"/>
    </source>
</evidence>
<dbReference type="Gene3D" id="1.20.144.10">
    <property type="entry name" value="Phosphatidic acid phosphatase type 2/haloperoxidase"/>
    <property type="match status" value="1"/>
</dbReference>
<proteinExistence type="predicted"/>
<gene>
    <name evidence="3" type="ORF">NFX39_03670</name>
</gene>
<evidence type="ECO:0000259" key="2">
    <source>
        <dbReference type="SMART" id="SM00014"/>
    </source>
</evidence>
<feature type="transmembrane region" description="Helical" evidence="1">
    <location>
        <begin position="101"/>
        <end position="125"/>
    </location>
</feature>
<feature type="transmembrane region" description="Helical" evidence="1">
    <location>
        <begin position="285"/>
        <end position="303"/>
    </location>
</feature>
<protein>
    <submittedName>
        <fullName evidence="3">Phosphatase PAP2 family protein</fullName>
    </submittedName>
</protein>
<dbReference type="RefSeq" id="WP_252443109.1">
    <property type="nucleotide sequence ID" value="NZ_JAMWYK010000003.1"/>
</dbReference>
<feature type="transmembrane region" description="Helical" evidence="1">
    <location>
        <begin position="254"/>
        <end position="273"/>
    </location>
</feature>
<dbReference type="SUPFAM" id="SSF48317">
    <property type="entry name" value="Acid phosphatase/Vanadium-dependent haloperoxidase"/>
    <property type="match status" value="1"/>
</dbReference>
<accession>A0ABT0ZQD4</accession>
<feature type="transmembrane region" description="Helical" evidence="1">
    <location>
        <begin position="174"/>
        <end position="193"/>
    </location>
</feature>
<dbReference type="SMART" id="SM00014">
    <property type="entry name" value="acidPPc"/>
    <property type="match status" value="1"/>
</dbReference>
<dbReference type="Pfam" id="PF01569">
    <property type="entry name" value="PAP2"/>
    <property type="match status" value="1"/>
</dbReference>
<comment type="caution">
    <text evidence="3">The sequence shown here is derived from an EMBL/GenBank/DDBJ whole genome shotgun (WGS) entry which is preliminary data.</text>
</comment>
<keyword evidence="4" id="KW-1185">Reference proteome</keyword>
<dbReference type="EMBL" id="JAMWYK010000003">
    <property type="protein sequence ID" value="MCO0832187.1"/>
    <property type="molecule type" value="Genomic_DNA"/>
</dbReference>
<sequence>MTKPNTSPAVSRSTLFAESPFQTRPVEKVLLTFLLSLGFLTLLVAAFFDQNITKAVMARSSAFGHFFQVYGTRGPNIVLFVSFQLLAWYSFLKMEGKVLKSFLTIGLLGLSMGQILFGLNGYFGYTLATIINGSVKSVPDPKPEAFFMALALTAVLSGLFFFGMKDKDDADLEYLKNAAIVGIALFFVVSLVIGDLKLHWGRWRPFEMDANFSQFTPWFHPNGSNGHLSFPSGHTTSGWMTLYLPFFFTRDNRLFQRIFTVLGLVLAFTIALSRVRYGAHWLSDVTAASLIVGSLVFMASRLLKAHFVEE</sequence>
<feature type="domain" description="Phosphatidic acid phosphatase type 2/haloperoxidase" evidence="2">
    <location>
        <begin position="180"/>
        <end position="300"/>
    </location>
</feature>
<feature type="transmembrane region" description="Helical" evidence="1">
    <location>
        <begin position="68"/>
        <end position="89"/>
    </location>
</feature>
<evidence type="ECO:0000313" key="3">
    <source>
        <dbReference type="EMBL" id="MCO0832187.1"/>
    </source>
</evidence>
<dbReference type="InterPro" id="IPR000326">
    <property type="entry name" value="PAP2/HPO"/>
</dbReference>